<dbReference type="EMBL" id="OX596087">
    <property type="protein sequence ID" value="CAN0449391.1"/>
    <property type="molecule type" value="Genomic_DNA"/>
</dbReference>
<proteinExistence type="predicted"/>
<evidence type="ECO:0000313" key="1">
    <source>
        <dbReference type="EMBL" id="CAN0449391.1"/>
    </source>
</evidence>
<gene>
    <name evidence="1" type="ORF">MRATA1EN22A_LOCUS19553</name>
</gene>
<sequence>MQHIFAFFCTGFLGAVVGANFPNNIQIGGLFPNQQSQEHAAFRFALSQLTEPPKLLPQIDIVNISDSFEMTYRFCSQFSKGVYAIFGFYERRTVNMLTSFCGALHVCFITPSFPVDTSNQFVLQLRPELQDALISIIDHYKWQKFVYIYDADRGLSVLQKVLDTAAEKNWQVTAVNILTTTEEGYRVLFQDLEKKKERLVVVDCESERLGAILGQIVKLEKNGIGYHYILANLGFMDIDLNKFKESGANVTGFQLVNYTDTIPAKIMQQWKNSDARDHTRVDWKRPKYTSALTYDGVKVMAEAFQSLRRQRIDISRRGNAGDCLANPAVPWGQGIDIQRALQQVRFEGLTGNVQFNEKGRRTNYTLHVIEMKHDGIRKIGYWNEDDKFVPAATDAQAGGDNSSVQNRTYIVTTILEDPYVMLKKNANQFEGNDRYEGYCVELAAEIAKHVGYSYRLEIVSDGKYGARDPDTKAWNGMVGELVYGRADVAVAPLTITLVREEVIDFSKPFMSLGISIMIKKPQKSKPGVFSFLDPLAYEIWMCIVFAYIGVSVVLFLVSRFSPYEWHSEEFEEGRDQTPSDQSNEFGIFNSLWFSLGAFMQQGCDISPRSLSGRIVGGVWWFFTLIIISSYTANLAAFLTVERMVSPIESAEDLAKQTEIAYGTLEAGSTKEFFRRSKIAVFEKMWTYMKSAEPSVFVRTTEEGMIRVRKSKGKYAYLLESTMNEYIEQRKPCDTMKVGGNLDSKGYGIATPKGSALRNPVNLAVLKLNEQGLLDKLKNKWWYDKGECGSGGGDSKDKTSALSLSNVAGVFYILIGGLGLAMLVALIEFCYKSRSESKRMKGFCLIPQQSINEAIRTSTLPRNSGAGASGGGSGENGRVVSHDFPKSMQSIPCMSHSSGMPLGATGL</sequence>
<name>A0AC59ZKP8_RANTA</name>
<reference evidence="1" key="2">
    <citation type="submission" date="2025-03" db="EMBL/GenBank/DDBJ databases">
        <authorList>
            <consortium name="ELIXIR-Norway"/>
            <consortium name="Elixir Norway"/>
        </authorList>
    </citation>
    <scope>NUCLEOTIDE SEQUENCE</scope>
</reference>
<organism evidence="1 2">
    <name type="scientific">Rangifer tarandus platyrhynchus</name>
    <name type="common">Svalbard reindeer</name>
    <dbReference type="NCBI Taxonomy" id="3082113"/>
    <lineage>
        <taxon>Eukaryota</taxon>
        <taxon>Metazoa</taxon>
        <taxon>Chordata</taxon>
        <taxon>Craniata</taxon>
        <taxon>Vertebrata</taxon>
        <taxon>Euteleostomi</taxon>
        <taxon>Mammalia</taxon>
        <taxon>Eutheria</taxon>
        <taxon>Laurasiatheria</taxon>
        <taxon>Artiodactyla</taxon>
        <taxon>Ruminantia</taxon>
        <taxon>Pecora</taxon>
        <taxon>Cervidae</taxon>
        <taxon>Odocoileinae</taxon>
        <taxon>Rangifer</taxon>
    </lineage>
</organism>
<protein>
    <submittedName>
        <fullName evidence="1">Uncharacterized protein</fullName>
    </submittedName>
</protein>
<evidence type="ECO:0000313" key="2">
    <source>
        <dbReference type="Proteomes" id="UP001162501"/>
    </source>
</evidence>
<accession>A0AC59ZKP8</accession>
<reference evidence="1" key="1">
    <citation type="submission" date="2023-05" db="EMBL/GenBank/DDBJ databases">
        <authorList>
            <consortium name="ELIXIR-Norway"/>
        </authorList>
    </citation>
    <scope>NUCLEOTIDE SEQUENCE</scope>
</reference>
<dbReference type="Proteomes" id="UP001162501">
    <property type="component" value="Chromosome 3"/>
</dbReference>